<reference evidence="2 3" key="1">
    <citation type="journal article" date="2019" name="Sci. Rep.">
        <title>Orb-weaving spider Araneus ventricosus genome elucidates the spidroin gene catalogue.</title>
        <authorList>
            <person name="Kono N."/>
            <person name="Nakamura H."/>
            <person name="Ohtoshi R."/>
            <person name="Moran D.A.P."/>
            <person name="Shinohara A."/>
            <person name="Yoshida Y."/>
            <person name="Fujiwara M."/>
            <person name="Mori M."/>
            <person name="Tomita M."/>
            <person name="Arakawa K."/>
        </authorList>
    </citation>
    <scope>NUCLEOTIDE SEQUENCE [LARGE SCALE GENOMIC DNA]</scope>
</reference>
<feature type="compositionally biased region" description="Polar residues" evidence="1">
    <location>
        <begin position="51"/>
        <end position="61"/>
    </location>
</feature>
<name>A0A4Y2JXR9_ARAVE</name>
<organism evidence="2 3">
    <name type="scientific">Araneus ventricosus</name>
    <name type="common">Orbweaver spider</name>
    <name type="synonym">Epeira ventricosa</name>
    <dbReference type="NCBI Taxonomy" id="182803"/>
    <lineage>
        <taxon>Eukaryota</taxon>
        <taxon>Metazoa</taxon>
        <taxon>Ecdysozoa</taxon>
        <taxon>Arthropoda</taxon>
        <taxon>Chelicerata</taxon>
        <taxon>Arachnida</taxon>
        <taxon>Araneae</taxon>
        <taxon>Araneomorphae</taxon>
        <taxon>Entelegynae</taxon>
        <taxon>Araneoidea</taxon>
        <taxon>Araneidae</taxon>
        <taxon>Araneus</taxon>
    </lineage>
</organism>
<evidence type="ECO:0000256" key="1">
    <source>
        <dbReference type="SAM" id="MobiDB-lite"/>
    </source>
</evidence>
<dbReference type="Proteomes" id="UP000499080">
    <property type="component" value="Unassembled WGS sequence"/>
</dbReference>
<evidence type="ECO:0000313" key="3">
    <source>
        <dbReference type="Proteomes" id="UP000499080"/>
    </source>
</evidence>
<comment type="caution">
    <text evidence="2">The sequence shown here is derived from an EMBL/GenBank/DDBJ whole genome shotgun (WGS) entry which is preliminary data.</text>
</comment>
<gene>
    <name evidence="2" type="ORF">AVEN_26526_1</name>
</gene>
<dbReference type="EMBL" id="BGPR01004002">
    <property type="protein sequence ID" value="GBM94814.1"/>
    <property type="molecule type" value="Genomic_DNA"/>
</dbReference>
<sequence>MSSLFFPVCIHNKFSYISFVVLTSRFEATRELFWDGPRHFEPRSDDEGGTSADTPSPSIYATPTGGRLATTYDLACNRPDVRWIFIGIRFRAWNPPAPKPRPCH</sequence>
<accession>A0A4Y2JXR9</accession>
<proteinExistence type="predicted"/>
<evidence type="ECO:0000313" key="2">
    <source>
        <dbReference type="EMBL" id="GBM94814.1"/>
    </source>
</evidence>
<protein>
    <submittedName>
        <fullName evidence="2">Uncharacterized protein</fullName>
    </submittedName>
</protein>
<feature type="region of interest" description="Disordered" evidence="1">
    <location>
        <begin position="40"/>
        <end position="65"/>
    </location>
</feature>
<dbReference type="AlphaFoldDB" id="A0A4Y2JXR9"/>
<keyword evidence="3" id="KW-1185">Reference proteome</keyword>